<accession>A0A455T0N1</accession>
<reference evidence="3" key="1">
    <citation type="submission" date="2018-12" db="EMBL/GenBank/DDBJ databases">
        <title>Novel natural products biosynthetic potential of the class Ktedonobacteria.</title>
        <authorList>
            <person name="Zheng Y."/>
            <person name="Saitou A."/>
            <person name="Wang C.M."/>
            <person name="Toyoda A."/>
            <person name="Minakuchi Y."/>
            <person name="Sekiguchi Y."/>
            <person name="Ueda K."/>
            <person name="Takano H."/>
            <person name="Sakai Y."/>
            <person name="Yokota A."/>
            <person name="Yabe S."/>
        </authorList>
    </citation>
    <scope>NUCLEOTIDE SEQUENCE</scope>
    <source>
        <strain evidence="3">A3-2</strain>
    </source>
</reference>
<dbReference type="InterPro" id="IPR026881">
    <property type="entry name" value="WYL_dom"/>
</dbReference>
<sequence length="379" mass="44722">MVHSQHEHGPSSSEERLATLRFERLLRLLALLRRGPCTREEIFSSLSLHYGLDREEAADEAHLRRAHRMLERDLELLEAVGVELKRERRGREPARYLLKDDQGLAPSWTLSEREVECLALLAAMFTDPSRQAPPDAREGLPQPQPRHPFADEVRALIERLARQLPAQQQQRFERWARTPYVYFNMAPVMDYLPFRALLEKIGRAIERRQRIGFTYRPLSGQEVTHRHLEPAYVIQMEGHFYLIAYHPERGQFLEFRIDRIQEASFASEPQLMGGRRPRQVVTFRFWLDARLAEPGLSQRWLSQVVEREEMRVNERGQAERWLLIRATAYSGWRVIQQLLRYGERAELVEPASLREEMRSVISKMGQRYGLPWREPEEEQ</sequence>
<name>A0A455T0N1_9CHLR</name>
<dbReference type="InterPro" id="IPR051534">
    <property type="entry name" value="CBASS_pafABC_assoc_protein"/>
</dbReference>
<organism evidence="3">
    <name type="scientific">Thermogemmatispora argillosa</name>
    <dbReference type="NCBI Taxonomy" id="2045280"/>
    <lineage>
        <taxon>Bacteria</taxon>
        <taxon>Bacillati</taxon>
        <taxon>Chloroflexota</taxon>
        <taxon>Ktedonobacteria</taxon>
        <taxon>Thermogemmatisporales</taxon>
        <taxon>Thermogemmatisporaceae</taxon>
        <taxon>Thermogemmatispora</taxon>
    </lineage>
</organism>
<protein>
    <submittedName>
        <fullName evidence="3">Uncharacterized protein</fullName>
    </submittedName>
</protein>
<dbReference type="Pfam" id="PF25583">
    <property type="entry name" value="WCX"/>
    <property type="match status" value="1"/>
</dbReference>
<dbReference type="EMBL" id="AP019377">
    <property type="protein sequence ID" value="BBH92929.1"/>
    <property type="molecule type" value="Genomic_DNA"/>
</dbReference>
<evidence type="ECO:0000259" key="1">
    <source>
        <dbReference type="Pfam" id="PF13280"/>
    </source>
</evidence>
<dbReference type="PROSITE" id="PS52050">
    <property type="entry name" value="WYL"/>
    <property type="match status" value="1"/>
</dbReference>
<gene>
    <name evidence="3" type="ORF">KTA_11280</name>
</gene>
<dbReference type="PANTHER" id="PTHR34580:SF1">
    <property type="entry name" value="PROTEIN PAFC"/>
    <property type="match status" value="1"/>
</dbReference>
<feature type="domain" description="WCX" evidence="2">
    <location>
        <begin position="281"/>
        <end position="364"/>
    </location>
</feature>
<dbReference type="InterPro" id="IPR057727">
    <property type="entry name" value="WCX_dom"/>
</dbReference>
<dbReference type="PANTHER" id="PTHR34580">
    <property type="match status" value="1"/>
</dbReference>
<proteinExistence type="predicted"/>
<evidence type="ECO:0000259" key="2">
    <source>
        <dbReference type="Pfam" id="PF25583"/>
    </source>
</evidence>
<evidence type="ECO:0000313" key="3">
    <source>
        <dbReference type="EMBL" id="BBH92929.1"/>
    </source>
</evidence>
<dbReference type="AlphaFoldDB" id="A0A455T0N1"/>
<feature type="domain" description="WYL" evidence="1">
    <location>
        <begin position="197"/>
        <end position="263"/>
    </location>
</feature>
<dbReference type="Pfam" id="PF13280">
    <property type="entry name" value="WYL"/>
    <property type="match status" value="1"/>
</dbReference>